<proteinExistence type="predicted"/>
<comment type="caution">
    <text evidence="1">The sequence shown here is derived from an EMBL/GenBank/DDBJ whole genome shotgun (WGS) entry which is preliminary data.</text>
</comment>
<organism evidence="1 2">
    <name type="scientific">Dreissena polymorpha</name>
    <name type="common">Zebra mussel</name>
    <name type="synonym">Mytilus polymorpha</name>
    <dbReference type="NCBI Taxonomy" id="45954"/>
    <lineage>
        <taxon>Eukaryota</taxon>
        <taxon>Metazoa</taxon>
        <taxon>Spiralia</taxon>
        <taxon>Lophotrochozoa</taxon>
        <taxon>Mollusca</taxon>
        <taxon>Bivalvia</taxon>
        <taxon>Autobranchia</taxon>
        <taxon>Heteroconchia</taxon>
        <taxon>Euheterodonta</taxon>
        <taxon>Imparidentia</taxon>
        <taxon>Neoheterodontei</taxon>
        <taxon>Myida</taxon>
        <taxon>Dreissenoidea</taxon>
        <taxon>Dreissenidae</taxon>
        <taxon>Dreissena</taxon>
    </lineage>
</organism>
<evidence type="ECO:0000313" key="2">
    <source>
        <dbReference type="Proteomes" id="UP000828390"/>
    </source>
</evidence>
<name>A0A9D4BWH2_DREPO</name>
<evidence type="ECO:0000313" key="1">
    <source>
        <dbReference type="EMBL" id="KAH3712052.1"/>
    </source>
</evidence>
<reference evidence="1" key="1">
    <citation type="journal article" date="2019" name="bioRxiv">
        <title>The Genome of the Zebra Mussel, Dreissena polymorpha: A Resource for Invasive Species Research.</title>
        <authorList>
            <person name="McCartney M.A."/>
            <person name="Auch B."/>
            <person name="Kono T."/>
            <person name="Mallez S."/>
            <person name="Zhang Y."/>
            <person name="Obille A."/>
            <person name="Becker A."/>
            <person name="Abrahante J.E."/>
            <person name="Garbe J."/>
            <person name="Badalamenti J.P."/>
            <person name="Herman A."/>
            <person name="Mangelson H."/>
            <person name="Liachko I."/>
            <person name="Sullivan S."/>
            <person name="Sone E.D."/>
            <person name="Koren S."/>
            <person name="Silverstein K.A.T."/>
            <person name="Beckman K.B."/>
            <person name="Gohl D.M."/>
        </authorList>
    </citation>
    <scope>NUCLEOTIDE SEQUENCE</scope>
    <source>
        <strain evidence="1">Duluth1</strain>
        <tissue evidence="1">Whole animal</tissue>
    </source>
</reference>
<dbReference type="Proteomes" id="UP000828390">
    <property type="component" value="Unassembled WGS sequence"/>
</dbReference>
<keyword evidence="2" id="KW-1185">Reference proteome</keyword>
<dbReference type="EMBL" id="JAIWYP010000014">
    <property type="protein sequence ID" value="KAH3712052.1"/>
    <property type="molecule type" value="Genomic_DNA"/>
</dbReference>
<reference evidence="1" key="2">
    <citation type="submission" date="2020-11" db="EMBL/GenBank/DDBJ databases">
        <authorList>
            <person name="McCartney M.A."/>
            <person name="Auch B."/>
            <person name="Kono T."/>
            <person name="Mallez S."/>
            <person name="Becker A."/>
            <person name="Gohl D.M."/>
            <person name="Silverstein K.A.T."/>
            <person name="Koren S."/>
            <person name="Bechman K.B."/>
            <person name="Herman A."/>
            <person name="Abrahante J.E."/>
            <person name="Garbe J."/>
        </authorList>
    </citation>
    <scope>NUCLEOTIDE SEQUENCE</scope>
    <source>
        <strain evidence="1">Duluth1</strain>
        <tissue evidence="1">Whole animal</tissue>
    </source>
</reference>
<accession>A0A9D4BWH2</accession>
<protein>
    <submittedName>
        <fullName evidence="1">Uncharacterized protein</fullName>
    </submittedName>
</protein>
<gene>
    <name evidence="1" type="ORF">DPMN_071729</name>
</gene>
<sequence>MLGNSLRLLRSTPWQRNLSWVSGISGLTIWLPVDILLPDLQKPSGRLTNTQQALCLTEPSRA</sequence>
<dbReference type="AlphaFoldDB" id="A0A9D4BWH2"/>